<comment type="caution">
    <text evidence="1">The sequence shown here is derived from an EMBL/GenBank/DDBJ whole genome shotgun (WGS) entry which is preliminary data.</text>
</comment>
<proteinExistence type="predicted"/>
<reference evidence="1" key="1">
    <citation type="submission" date="2018-11" db="EMBL/GenBank/DDBJ databases">
        <title>The sequence and de novo assembly of Larimichthys crocea genome using PacBio and Hi-C technologies.</title>
        <authorList>
            <person name="Xu P."/>
            <person name="Chen B."/>
            <person name="Zhou Z."/>
            <person name="Ke Q."/>
            <person name="Wu Y."/>
            <person name="Bai H."/>
            <person name="Pu F."/>
        </authorList>
    </citation>
    <scope>NUCLEOTIDE SEQUENCE</scope>
    <source>
        <tissue evidence="1">Muscle</tissue>
    </source>
</reference>
<evidence type="ECO:0000313" key="2">
    <source>
        <dbReference type="Proteomes" id="UP000793456"/>
    </source>
</evidence>
<gene>
    <name evidence="1" type="ORF">E3U43_015568</name>
</gene>
<keyword evidence="2" id="KW-1185">Reference proteome</keyword>
<name>A0ACD3RQJ6_LARCR</name>
<organism evidence="1 2">
    <name type="scientific">Larimichthys crocea</name>
    <name type="common">Large yellow croaker</name>
    <name type="synonym">Pseudosciaena crocea</name>
    <dbReference type="NCBI Taxonomy" id="215358"/>
    <lineage>
        <taxon>Eukaryota</taxon>
        <taxon>Metazoa</taxon>
        <taxon>Chordata</taxon>
        <taxon>Craniata</taxon>
        <taxon>Vertebrata</taxon>
        <taxon>Euteleostomi</taxon>
        <taxon>Actinopterygii</taxon>
        <taxon>Neopterygii</taxon>
        <taxon>Teleostei</taxon>
        <taxon>Neoteleostei</taxon>
        <taxon>Acanthomorphata</taxon>
        <taxon>Eupercaria</taxon>
        <taxon>Sciaenidae</taxon>
        <taxon>Larimichthys</taxon>
    </lineage>
</organism>
<sequence>MAHTDNADTKSTIFSRLKPIKFEHLKPISAYSRFITCDQQNPSLHQSSNPFINLKIEVVNNCQKKRKLDSSPDDCYETPAKKDFSPQALSPDLGCFMDFSSPPTKQDCVSPLATSMPAVVK</sequence>
<dbReference type="Proteomes" id="UP000793456">
    <property type="component" value="Chromosome III"/>
</dbReference>
<dbReference type="EMBL" id="CM011676">
    <property type="protein sequence ID" value="TMS21595.1"/>
    <property type="molecule type" value="Genomic_DNA"/>
</dbReference>
<accession>A0ACD3RQJ6</accession>
<protein>
    <submittedName>
        <fullName evidence="1">Uncharacterized protein</fullName>
    </submittedName>
</protein>
<evidence type="ECO:0000313" key="1">
    <source>
        <dbReference type="EMBL" id="TMS21595.1"/>
    </source>
</evidence>